<reference evidence="2" key="2">
    <citation type="submission" date="2023-05" db="EMBL/GenBank/DDBJ databases">
        <authorList>
            <person name="Schelkunov M.I."/>
        </authorList>
    </citation>
    <scope>NUCLEOTIDE SEQUENCE</scope>
    <source>
        <strain evidence="2">Hsosn_3</strain>
        <tissue evidence="2">Leaf</tissue>
    </source>
</reference>
<comment type="caution">
    <text evidence="2">The sequence shown here is derived from an EMBL/GenBank/DDBJ whole genome shotgun (WGS) entry which is preliminary data.</text>
</comment>
<evidence type="ECO:0000313" key="3">
    <source>
        <dbReference type="Proteomes" id="UP001237642"/>
    </source>
</evidence>
<accession>A0AAD8J5T9</accession>
<reference evidence="2" key="1">
    <citation type="submission" date="2023-02" db="EMBL/GenBank/DDBJ databases">
        <title>Genome of toxic invasive species Heracleum sosnowskyi carries increased number of genes despite the absence of recent whole-genome duplications.</title>
        <authorList>
            <person name="Schelkunov M."/>
            <person name="Shtratnikova V."/>
            <person name="Makarenko M."/>
            <person name="Klepikova A."/>
            <person name="Omelchenko D."/>
            <person name="Novikova G."/>
            <person name="Obukhova E."/>
            <person name="Bogdanov V."/>
            <person name="Penin A."/>
            <person name="Logacheva M."/>
        </authorList>
    </citation>
    <scope>NUCLEOTIDE SEQUENCE</scope>
    <source>
        <strain evidence="2">Hsosn_3</strain>
        <tissue evidence="2">Leaf</tissue>
    </source>
</reference>
<gene>
    <name evidence="2" type="ORF">POM88_007641</name>
</gene>
<organism evidence="2 3">
    <name type="scientific">Heracleum sosnowskyi</name>
    <dbReference type="NCBI Taxonomy" id="360622"/>
    <lineage>
        <taxon>Eukaryota</taxon>
        <taxon>Viridiplantae</taxon>
        <taxon>Streptophyta</taxon>
        <taxon>Embryophyta</taxon>
        <taxon>Tracheophyta</taxon>
        <taxon>Spermatophyta</taxon>
        <taxon>Magnoliopsida</taxon>
        <taxon>eudicotyledons</taxon>
        <taxon>Gunneridae</taxon>
        <taxon>Pentapetalae</taxon>
        <taxon>asterids</taxon>
        <taxon>campanulids</taxon>
        <taxon>Apiales</taxon>
        <taxon>Apiaceae</taxon>
        <taxon>Apioideae</taxon>
        <taxon>apioid superclade</taxon>
        <taxon>Tordylieae</taxon>
        <taxon>Tordyliinae</taxon>
        <taxon>Heracleum</taxon>
    </lineage>
</organism>
<sequence>MVYSTSSRLRDIYAVSLKESVRNMLARQIGGVRRKSYTVPWLGRLAKSEERARQCPQPNTTNCPLRSLGRLEVHRGTIAHESAYSSWTGLQSQTSGDDDADNGFEDKAKGTQNLKTKTPEKNRLLKGKNRRRRPKTEHSIRASIC</sequence>
<feature type="compositionally biased region" description="Basic and acidic residues" evidence="1">
    <location>
        <begin position="136"/>
        <end position="145"/>
    </location>
</feature>
<feature type="compositionally biased region" description="Basic residues" evidence="1">
    <location>
        <begin position="124"/>
        <end position="135"/>
    </location>
</feature>
<keyword evidence="3" id="KW-1185">Reference proteome</keyword>
<feature type="compositionally biased region" description="Polar residues" evidence="1">
    <location>
        <begin position="84"/>
        <end position="95"/>
    </location>
</feature>
<dbReference type="EMBL" id="JAUIZM010000002">
    <property type="protein sequence ID" value="KAK1397778.1"/>
    <property type="molecule type" value="Genomic_DNA"/>
</dbReference>
<name>A0AAD8J5T9_9APIA</name>
<evidence type="ECO:0000256" key="1">
    <source>
        <dbReference type="SAM" id="MobiDB-lite"/>
    </source>
</evidence>
<evidence type="ECO:0000313" key="2">
    <source>
        <dbReference type="EMBL" id="KAK1397778.1"/>
    </source>
</evidence>
<dbReference type="AlphaFoldDB" id="A0AAD8J5T9"/>
<proteinExistence type="predicted"/>
<protein>
    <submittedName>
        <fullName evidence="2">Uncharacterized protein</fullName>
    </submittedName>
</protein>
<feature type="region of interest" description="Disordered" evidence="1">
    <location>
        <begin position="84"/>
        <end position="145"/>
    </location>
</feature>
<dbReference type="Proteomes" id="UP001237642">
    <property type="component" value="Unassembled WGS sequence"/>
</dbReference>